<accession>A0A2K8L044</accession>
<dbReference type="RefSeq" id="WP_100278405.1">
    <property type="nucleotide sequence ID" value="NZ_CP018799.1"/>
</dbReference>
<gene>
    <name evidence="1" type="ORF">Ga0123461_2255</name>
</gene>
<reference evidence="1 2" key="1">
    <citation type="submission" date="2016-12" db="EMBL/GenBank/DDBJ databases">
        <title>Isolation and genomic insights into novel planktonic Zetaproteobacteria from stratified waters of the Chesapeake Bay.</title>
        <authorList>
            <person name="McAllister S.M."/>
            <person name="Kato S."/>
            <person name="Chan C.S."/>
            <person name="Chiu B.K."/>
            <person name="Field E.K."/>
        </authorList>
    </citation>
    <scope>NUCLEOTIDE SEQUENCE [LARGE SCALE GENOMIC DNA]</scope>
    <source>
        <strain evidence="1 2">CP-5</strain>
    </source>
</reference>
<protein>
    <submittedName>
        <fullName evidence="1">Uncharacterized protein</fullName>
    </submittedName>
</protein>
<dbReference type="AlphaFoldDB" id="A0A2K8L044"/>
<evidence type="ECO:0000313" key="2">
    <source>
        <dbReference type="Proteomes" id="UP000231701"/>
    </source>
</evidence>
<dbReference type="KEGG" id="maes:Ga0123461_2255"/>
<dbReference type="EMBL" id="CP018799">
    <property type="protein sequence ID" value="ATX80660.1"/>
    <property type="molecule type" value="Genomic_DNA"/>
</dbReference>
<sequence length="77" mass="8863">MAKRRNTRINTMFSENTFDWLKAEADGRGQSLAQIVRDKVTLAKRDDATLERLNHLEKVIKKSHGLIIQKIVGDENE</sequence>
<evidence type="ECO:0000313" key="1">
    <source>
        <dbReference type="EMBL" id="ATX80660.1"/>
    </source>
</evidence>
<proteinExistence type="predicted"/>
<organism evidence="1 2">
    <name type="scientific">Mariprofundus aestuarium</name>
    <dbReference type="NCBI Taxonomy" id="1921086"/>
    <lineage>
        <taxon>Bacteria</taxon>
        <taxon>Pseudomonadati</taxon>
        <taxon>Pseudomonadota</taxon>
        <taxon>Candidatius Mariprofundia</taxon>
        <taxon>Mariprofundales</taxon>
        <taxon>Mariprofundaceae</taxon>
        <taxon>Mariprofundus</taxon>
    </lineage>
</organism>
<dbReference type="Proteomes" id="UP000231701">
    <property type="component" value="Chromosome"/>
</dbReference>
<name>A0A2K8L044_MARES</name>
<keyword evidence="2" id="KW-1185">Reference proteome</keyword>